<dbReference type="Proteomes" id="UP000198607">
    <property type="component" value="Unassembled WGS sequence"/>
</dbReference>
<evidence type="ECO:0000313" key="2">
    <source>
        <dbReference type="Proteomes" id="UP000198607"/>
    </source>
</evidence>
<accession>A0A1G7VI22</accession>
<gene>
    <name evidence="1" type="ORF">SAMN05660652_00207</name>
</gene>
<keyword evidence="2" id="KW-1185">Reference proteome</keyword>
<sequence length="203" mass="22827">MPHSNATARQRQLIAAAAARLMAEEGIGDASQAKRKAAHQLGLAENVKLPENADVEAELRLYQRLFQHDEQSIRLLRLRRTAREAMAELQRFSPYLSGAVADGTAGRHAEIDIQLFTDSAKDVEIFLLNKGIAFTHQTPRNDRAEAVLTIEDEEAPINLVIYPRNDERIAPRTRDGRPRPRLQLAALDRLLEEFPDDLPEPLP</sequence>
<dbReference type="STRING" id="83767.SAMN05660652_00207"/>
<protein>
    <recommendedName>
        <fullName evidence="3">Nucleotidyltransferase domain-containing protein</fullName>
    </recommendedName>
</protein>
<evidence type="ECO:0008006" key="3">
    <source>
        <dbReference type="Google" id="ProtNLM"/>
    </source>
</evidence>
<name>A0A1G7VI22_9RHOO</name>
<proteinExistence type="predicted"/>
<dbReference type="EMBL" id="FNCY01000001">
    <property type="protein sequence ID" value="SDG59482.1"/>
    <property type="molecule type" value="Genomic_DNA"/>
</dbReference>
<dbReference type="RefSeq" id="WP_091932106.1">
    <property type="nucleotide sequence ID" value="NZ_FNCY01000001.1"/>
</dbReference>
<dbReference type="OrthoDB" id="9157371at2"/>
<reference evidence="1 2" key="1">
    <citation type="submission" date="2016-10" db="EMBL/GenBank/DDBJ databases">
        <authorList>
            <person name="de Groot N.N."/>
        </authorList>
    </citation>
    <scope>NUCLEOTIDE SEQUENCE [LARGE SCALE GENOMIC DNA]</scope>
    <source>
        <strain evidence="1 2">DSM 5885</strain>
    </source>
</reference>
<evidence type="ECO:0000313" key="1">
    <source>
        <dbReference type="EMBL" id="SDG59482.1"/>
    </source>
</evidence>
<dbReference type="AlphaFoldDB" id="A0A1G7VI22"/>
<organism evidence="1 2">
    <name type="scientific">Propionivibrio dicarboxylicus</name>
    <dbReference type="NCBI Taxonomy" id="83767"/>
    <lineage>
        <taxon>Bacteria</taxon>
        <taxon>Pseudomonadati</taxon>
        <taxon>Pseudomonadota</taxon>
        <taxon>Betaproteobacteria</taxon>
        <taxon>Rhodocyclales</taxon>
        <taxon>Rhodocyclaceae</taxon>
        <taxon>Propionivibrio</taxon>
    </lineage>
</organism>